<gene>
    <name evidence="1" type="ORF">AVEN_132106_1</name>
</gene>
<evidence type="ECO:0000313" key="1">
    <source>
        <dbReference type="EMBL" id="GBN05120.1"/>
    </source>
</evidence>
<accession>A0A4Y2KSX7</accession>
<proteinExistence type="predicted"/>
<evidence type="ECO:0008006" key="3">
    <source>
        <dbReference type="Google" id="ProtNLM"/>
    </source>
</evidence>
<sequence length="117" mass="13314">MKLQYAVFFILFINQIPSLWKKNGAQTKPNSKSLLTAQKLAREQPFLSLVCVIYGFIHNKWWAKLDDNNSAFQAEMASLREAMHWLSQESLAKCSVHTDIQSPSKVFSLSQILPGKS</sequence>
<organism evidence="1 2">
    <name type="scientific">Araneus ventricosus</name>
    <name type="common">Orbweaver spider</name>
    <name type="synonym">Epeira ventricosa</name>
    <dbReference type="NCBI Taxonomy" id="182803"/>
    <lineage>
        <taxon>Eukaryota</taxon>
        <taxon>Metazoa</taxon>
        <taxon>Ecdysozoa</taxon>
        <taxon>Arthropoda</taxon>
        <taxon>Chelicerata</taxon>
        <taxon>Arachnida</taxon>
        <taxon>Araneae</taxon>
        <taxon>Araneomorphae</taxon>
        <taxon>Entelegynae</taxon>
        <taxon>Araneoidea</taxon>
        <taxon>Araneidae</taxon>
        <taxon>Araneus</taxon>
    </lineage>
</organism>
<name>A0A4Y2KSX7_ARAVE</name>
<keyword evidence="2" id="KW-1185">Reference proteome</keyword>
<evidence type="ECO:0000313" key="2">
    <source>
        <dbReference type="Proteomes" id="UP000499080"/>
    </source>
</evidence>
<protein>
    <recommendedName>
        <fullName evidence="3">RNase H type-1 domain-containing protein</fullName>
    </recommendedName>
</protein>
<dbReference type="Proteomes" id="UP000499080">
    <property type="component" value="Unassembled WGS sequence"/>
</dbReference>
<dbReference type="EMBL" id="BGPR01004943">
    <property type="protein sequence ID" value="GBN05120.1"/>
    <property type="molecule type" value="Genomic_DNA"/>
</dbReference>
<reference evidence="1 2" key="1">
    <citation type="journal article" date="2019" name="Sci. Rep.">
        <title>Orb-weaving spider Araneus ventricosus genome elucidates the spidroin gene catalogue.</title>
        <authorList>
            <person name="Kono N."/>
            <person name="Nakamura H."/>
            <person name="Ohtoshi R."/>
            <person name="Moran D.A.P."/>
            <person name="Shinohara A."/>
            <person name="Yoshida Y."/>
            <person name="Fujiwara M."/>
            <person name="Mori M."/>
            <person name="Tomita M."/>
            <person name="Arakawa K."/>
        </authorList>
    </citation>
    <scope>NUCLEOTIDE SEQUENCE [LARGE SCALE GENOMIC DNA]</scope>
</reference>
<dbReference type="AlphaFoldDB" id="A0A4Y2KSX7"/>
<comment type="caution">
    <text evidence="1">The sequence shown here is derived from an EMBL/GenBank/DDBJ whole genome shotgun (WGS) entry which is preliminary data.</text>
</comment>